<keyword evidence="3" id="KW-1185">Reference proteome</keyword>
<gene>
    <name evidence="2" type="ORF">FSUBG_10307</name>
</gene>
<dbReference type="EMBL" id="JAAOAV010000177">
    <property type="protein sequence ID" value="KAF5592003.1"/>
    <property type="molecule type" value="Genomic_DNA"/>
</dbReference>
<sequence length="90" mass="10166">MLLPRSNLCLHVPGESNLRIRSSRVEKPNVSHFRISGIAMHLLSRSMTWTVASFAFAILVFIRWFSSLNLNVREVLQCVLRSTISLIGGL</sequence>
<dbReference type="RefSeq" id="XP_036534199.1">
    <property type="nucleotide sequence ID" value="XM_036674872.1"/>
</dbReference>
<proteinExistence type="predicted"/>
<feature type="transmembrane region" description="Helical" evidence="1">
    <location>
        <begin position="46"/>
        <end position="65"/>
    </location>
</feature>
<reference evidence="2 3" key="1">
    <citation type="submission" date="2020-05" db="EMBL/GenBank/DDBJ databases">
        <title>Identification and distribution of gene clusters putatively required for synthesis of sphingolipid metabolism inhibitors in phylogenetically diverse species of the filamentous fungus Fusarium.</title>
        <authorList>
            <person name="Kim H.-S."/>
            <person name="Busman M."/>
            <person name="Brown D.W."/>
            <person name="Divon H."/>
            <person name="Uhlig S."/>
            <person name="Proctor R.H."/>
        </authorList>
    </citation>
    <scope>NUCLEOTIDE SEQUENCE [LARGE SCALE GENOMIC DNA]</scope>
    <source>
        <strain evidence="2 3">NRRL 66333</strain>
    </source>
</reference>
<comment type="caution">
    <text evidence="2">The sequence shown here is derived from an EMBL/GenBank/DDBJ whole genome shotgun (WGS) entry which is preliminary data.</text>
</comment>
<keyword evidence="1" id="KW-1133">Transmembrane helix</keyword>
<dbReference type="AlphaFoldDB" id="A0A8H5P8I8"/>
<dbReference type="GeneID" id="59309590"/>
<dbReference type="Proteomes" id="UP000547976">
    <property type="component" value="Unassembled WGS sequence"/>
</dbReference>
<protein>
    <submittedName>
        <fullName evidence="2">Uncharacterized protein</fullName>
    </submittedName>
</protein>
<organism evidence="2 3">
    <name type="scientific">Gibberella subglutinans</name>
    <name type="common">Fusarium subglutinans</name>
    <dbReference type="NCBI Taxonomy" id="42677"/>
    <lineage>
        <taxon>Eukaryota</taxon>
        <taxon>Fungi</taxon>
        <taxon>Dikarya</taxon>
        <taxon>Ascomycota</taxon>
        <taxon>Pezizomycotina</taxon>
        <taxon>Sordariomycetes</taxon>
        <taxon>Hypocreomycetidae</taxon>
        <taxon>Hypocreales</taxon>
        <taxon>Nectriaceae</taxon>
        <taxon>Fusarium</taxon>
        <taxon>Fusarium fujikuroi species complex</taxon>
    </lineage>
</organism>
<accession>A0A8H5P8I8</accession>
<evidence type="ECO:0000313" key="2">
    <source>
        <dbReference type="EMBL" id="KAF5592003.1"/>
    </source>
</evidence>
<keyword evidence="1" id="KW-0812">Transmembrane</keyword>
<evidence type="ECO:0000313" key="3">
    <source>
        <dbReference type="Proteomes" id="UP000547976"/>
    </source>
</evidence>
<name>A0A8H5P8I8_GIBSU</name>
<evidence type="ECO:0000256" key="1">
    <source>
        <dbReference type="SAM" id="Phobius"/>
    </source>
</evidence>
<keyword evidence="1" id="KW-0472">Membrane</keyword>